<feature type="transmembrane region" description="Helical" evidence="1">
    <location>
        <begin position="234"/>
        <end position="255"/>
    </location>
</feature>
<evidence type="ECO:0000256" key="1">
    <source>
        <dbReference type="SAM" id="Phobius"/>
    </source>
</evidence>
<organism evidence="2 3">
    <name type="scientific">Oceanobacillus halophilus</name>
    <dbReference type="NCBI Taxonomy" id="930130"/>
    <lineage>
        <taxon>Bacteria</taxon>
        <taxon>Bacillati</taxon>
        <taxon>Bacillota</taxon>
        <taxon>Bacilli</taxon>
        <taxon>Bacillales</taxon>
        <taxon>Bacillaceae</taxon>
        <taxon>Oceanobacillus</taxon>
    </lineage>
</organism>
<dbReference type="AlphaFoldDB" id="A0A494ZTX9"/>
<dbReference type="Proteomes" id="UP000269301">
    <property type="component" value="Unassembled WGS sequence"/>
</dbReference>
<name>A0A494ZTX9_9BACI</name>
<gene>
    <name evidence="2" type="ORF">D8M06_18470</name>
</gene>
<dbReference type="RefSeq" id="WP_121206057.1">
    <property type="nucleotide sequence ID" value="NZ_RBZP01000027.1"/>
</dbReference>
<accession>A0A494ZTX9</accession>
<keyword evidence="1" id="KW-0472">Membrane</keyword>
<feature type="transmembrane region" description="Helical" evidence="1">
    <location>
        <begin position="190"/>
        <end position="214"/>
    </location>
</feature>
<feature type="transmembrane region" description="Helical" evidence="1">
    <location>
        <begin position="162"/>
        <end position="183"/>
    </location>
</feature>
<reference evidence="2 3" key="1">
    <citation type="journal article" date="2016" name="Int. J. Syst. Evol. Microbiol.">
        <title>Oceanobacillus halophilus sp. nov., a novel moderately halophilic bacterium from a hypersaline lake.</title>
        <authorList>
            <person name="Amoozegar M.A."/>
            <person name="Bagheri M."/>
            <person name="Makhdoumi A."/>
            <person name="Nikou M.M."/>
            <person name="Fazeli S.A.S."/>
            <person name="Schumann P."/>
            <person name="Sproer C."/>
            <person name="Sanchez-Porro C."/>
            <person name="Ventosa A."/>
        </authorList>
    </citation>
    <scope>NUCLEOTIDE SEQUENCE [LARGE SCALE GENOMIC DNA]</scope>
    <source>
        <strain evidence="2 3">DSM 23996</strain>
    </source>
</reference>
<protein>
    <submittedName>
        <fullName evidence="2">Uncharacterized protein</fullName>
    </submittedName>
</protein>
<dbReference type="OrthoDB" id="2388713at2"/>
<dbReference type="EMBL" id="RBZP01000027">
    <property type="protein sequence ID" value="RKQ28815.1"/>
    <property type="molecule type" value="Genomic_DNA"/>
</dbReference>
<sequence>MQQNRIYSKVALDMFSVQLIWSLWFIGFVLLAQIVMVIISINTGNNIGDFILFSHGSTKIYMLVIGIISSYGFLTFYVNHGITRKDYFIGTAIAALGIAIALAVIATVITALEYGLIEWFNIPVSVDKTVTENVINSSDNSITIMLPKAIVSSSILVHSSSWIVSLLMYILNTLTYYVIGWFIGVGYYKYGWVIGFGFIASSLVFLITGDLLWGTELGEPLSNWFAFQSVNLPLWGSFVGSIILIALILVLIRALTREISIKM</sequence>
<keyword evidence="1" id="KW-1133">Transmembrane helix</keyword>
<keyword evidence="1" id="KW-0812">Transmembrane</keyword>
<evidence type="ECO:0000313" key="2">
    <source>
        <dbReference type="EMBL" id="RKQ28815.1"/>
    </source>
</evidence>
<comment type="caution">
    <text evidence="2">The sequence shown here is derived from an EMBL/GenBank/DDBJ whole genome shotgun (WGS) entry which is preliminary data.</text>
</comment>
<keyword evidence="3" id="KW-1185">Reference proteome</keyword>
<evidence type="ECO:0000313" key="3">
    <source>
        <dbReference type="Proteomes" id="UP000269301"/>
    </source>
</evidence>
<proteinExistence type="predicted"/>
<feature type="transmembrane region" description="Helical" evidence="1">
    <location>
        <begin position="60"/>
        <end position="78"/>
    </location>
</feature>
<feature type="transmembrane region" description="Helical" evidence="1">
    <location>
        <begin position="21"/>
        <end position="40"/>
    </location>
</feature>
<feature type="transmembrane region" description="Helical" evidence="1">
    <location>
        <begin position="87"/>
        <end position="112"/>
    </location>
</feature>